<dbReference type="AlphaFoldDB" id="A0A0M8ZZR4"/>
<comment type="function">
    <text evidence="2">Decapping enzyme for NAD-capped RNAs: specifically hydrolyzes the nicotinamide adenine dinucleotide (NAD) cap from a subset of RNAs by removing the entire NAD moiety from the 5'-end of an NAD-capped RNA.</text>
</comment>
<sequence length="377" mass="44502">MSYSMLSIFPLKRKHTAKYLYIPPMGSDKIGIMTQLNSNYSINGEREYCNGIKQLKYYKTPLNTKVNFDLNLNENTIRKINKDIKLNYILTWILENFDILKIQDSKDITQWIQPRFVTHRGTLKSLLITPHEQYDGWIICASKFKDTIYLCSFDTEEKKQKALAETDYQRLCSDWGYKFEQYMLTNTPDNERNTSQCLNQNEEFCCVFKSKFGEDILLYPAEIDGICSEQIIEDTIVDKKCELIELKTILTRFVSNDGPRNNFKKLVWWAQCYPVGIEKIVCGCKDTKGFVTEIKEVKTSTFHIKEVTDRSKSFCSGFLEQVKKIVQEDYDKCLYKFTHDPRKKTITVDKVTDNKSEYMFLYPWYIDNIKTKYENKK</sequence>
<dbReference type="STRING" id="166423.A0A0M8ZZR4"/>
<dbReference type="InterPro" id="IPR039039">
    <property type="entry name" value="RAI1-like_fam"/>
</dbReference>
<comment type="cofactor">
    <cofactor evidence="2">
        <name>a divalent metal cation</name>
        <dbReference type="ChEBI" id="CHEBI:60240"/>
    </cofactor>
</comment>
<dbReference type="Pfam" id="PF08652">
    <property type="entry name" value="RAI1"/>
    <property type="match status" value="1"/>
</dbReference>
<reference evidence="4 5" key="1">
    <citation type="submission" date="2015-07" db="EMBL/GenBank/DDBJ databases">
        <title>The genome of Melipona quadrifasciata.</title>
        <authorList>
            <person name="Pan H."/>
            <person name="Kapheim K."/>
        </authorList>
    </citation>
    <scope>NUCLEOTIDE SEQUENCE [LARGE SCALE GENOMIC DNA]</scope>
    <source>
        <strain evidence="4">0111107301</strain>
        <tissue evidence="4">Whole body</tissue>
    </source>
</reference>
<keyword evidence="2" id="KW-0694">RNA-binding</keyword>
<evidence type="ECO:0000313" key="4">
    <source>
        <dbReference type="EMBL" id="KOX74237.1"/>
    </source>
</evidence>
<dbReference type="Proteomes" id="UP000053105">
    <property type="component" value="Unassembled WGS sequence"/>
</dbReference>
<dbReference type="PANTHER" id="PTHR12395:SF9">
    <property type="entry name" value="DECAPPING AND EXORIBONUCLEASE PROTEIN"/>
    <property type="match status" value="1"/>
</dbReference>
<protein>
    <recommendedName>
        <fullName evidence="2">Decapping nuclease</fullName>
        <ecNumber evidence="2">3.6.1.-</ecNumber>
    </recommendedName>
</protein>
<dbReference type="PANTHER" id="PTHR12395">
    <property type="entry name" value="DOM-3 RELATED"/>
    <property type="match status" value="1"/>
</dbReference>
<dbReference type="OrthoDB" id="5853397at2759"/>
<organism evidence="4 5">
    <name type="scientific">Melipona quadrifasciata</name>
    <dbReference type="NCBI Taxonomy" id="166423"/>
    <lineage>
        <taxon>Eukaryota</taxon>
        <taxon>Metazoa</taxon>
        <taxon>Ecdysozoa</taxon>
        <taxon>Arthropoda</taxon>
        <taxon>Hexapoda</taxon>
        <taxon>Insecta</taxon>
        <taxon>Pterygota</taxon>
        <taxon>Neoptera</taxon>
        <taxon>Endopterygota</taxon>
        <taxon>Hymenoptera</taxon>
        <taxon>Apocrita</taxon>
        <taxon>Aculeata</taxon>
        <taxon>Apoidea</taxon>
        <taxon>Anthophila</taxon>
        <taxon>Apidae</taxon>
        <taxon>Melipona</taxon>
    </lineage>
</organism>
<keyword evidence="2" id="KW-0540">Nuclease</keyword>
<proteinExistence type="inferred from homology"/>
<keyword evidence="2" id="KW-0539">Nucleus</keyword>
<keyword evidence="5" id="KW-1185">Reference proteome</keyword>
<keyword evidence="2" id="KW-0378">Hydrolase</keyword>
<dbReference type="EC" id="3.6.1.-" evidence="2"/>
<dbReference type="GO" id="GO:0034353">
    <property type="term" value="F:mRNA 5'-diphosphatase activity"/>
    <property type="evidence" value="ECO:0007669"/>
    <property type="project" value="TreeGrafter"/>
</dbReference>
<feature type="domain" description="RAI1-like" evidence="3">
    <location>
        <begin position="39"/>
        <end position="365"/>
    </location>
</feature>
<keyword evidence="2" id="KW-0479">Metal-binding</keyword>
<dbReference type="GO" id="GO:0046872">
    <property type="term" value="F:metal ion binding"/>
    <property type="evidence" value="ECO:0007669"/>
    <property type="project" value="UniProtKB-KW"/>
</dbReference>
<dbReference type="GO" id="GO:0000956">
    <property type="term" value="P:nuclear-transcribed mRNA catabolic process"/>
    <property type="evidence" value="ECO:0007669"/>
    <property type="project" value="TreeGrafter"/>
</dbReference>
<dbReference type="GO" id="GO:0000166">
    <property type="term" value="F:nucleotide binding"/>
    <property type="evidence" value="ECO:0007669"/>
    <property type="project" value="UniProtKB-KW"/>
</dbReference>
<evidence type="ECO:0000313" key="5">
    <source>
        <dbReference type="Proteomes" id="UP000053105"/>
    </source>
</evidence>
<comment type="similarity">
    <text evidence="1 2">Belongs to the DXO/Dom3Z family.</text>
</comment>
<evidence type="ECO:0000256" key="1">
    <source>
        <dbReference type="ARBA" id="ARBA00006562"/>
    </source>
</evidence>
<evidence type="ECO:0000256" key="2">
    <source>
        <dbReference type="RuleBase" id="RU367113"/>
    </source>
</evidence>
<dbReference type="GO" id="GO:0003723">
    <property type="term" value="F:RNA binding"/>
    <property type="evidence" value="ECO:0007669"/>
    <property type="project" value="UniProtKB-KW"/>
</dbReference>
<evidence type="ECO:0000259" key="3">
    <source>
        <dbReference type="Pfam" id="PF08652"/>
    </source>
</evidence>
<name>A0A0M8ZZR4_9HYME</name>
<gene>
    <name evidence="4" type="ORF">WN51_13588</name>
</gene>
<accession>A0A0M8ZZR4</accession>
<dbReference type="GO" id="GO:0005829">
    <property type="term" value="C:cytosol"/>
    <property type="evidence" value="ECO:0007669"/>
    <property type="project" value="TreeGrafter"/>
</dbReference>
<dbReference type="EMBL" id="KQ435793">
    <property type="protein sequence ID" value="KOX74237.1"/>
    <property type="molecule type" value="Genomic_DNA"/>
</dbReference>
<keyword evidence="2" id="KW-0547">Nucleotide-binding</keyword>
<dbReference type="GO" id="GO:0005634">
    <property type="term" value="C:nucleus"/>
    <property type="evidence" value="ECO:0007669"/>
    <property type="project" value="UniProtKB-SubCell"/>
</dbReference>
<dbReference type="GO" id="GO:0110155">
    <property type="term" value="P:NAD-cap decapping"/>
    <property type="evidence" value="ECO:0007669"/>
    <property type="project" value="TreeGrafter"/>
</dbReference>
<dbReference type="GO" id="GO:0004518">
    <property type="term" value="F:nuclease activity"/>
    <property type="evidence" value="ECO:0007669"/>
    <property type="project" value="UniProtKB-KW"/>
</dbReference>
<dbReference type="InterPro" id="IPR013961">
    <property type="entry name" value="RAI1"/>
</dbReference>
<comment type="subcellular location">
    <subcellularLocation>
        <location evidence="2">Nucleus</location>
    </subcellularLocation>
</comment>